<sequence length="324" mass="32258">MATLSAIHGGRGANASQQPASGAHQQQPEQRGTEIGTSAQQQVATTGAELPSLPGMRQLPPLRINRAPASGSAANDATPGDGVPAPAAAAPPPAGPQAMHKLQLPRPKHAAKTSASAGGGEEPLSPQGSFHSCLSRAPSCQPGGGASGGAACGGINEVDGQRETAARGHPSDAWQERYDELEQLGSSYLTPRASLVLAAGAQQGQPGAPEGGPAGPAEGRRGSRAEAAEQGSAAHVPLVEIRLPSGGERRGAGAGKGKKQVLFTTDSLDATALPAGPFCGLFRRGGRARAKHMRGTASKGAKAPAGSAAAGWWHGRAGAGAMRS</sequence>
<feature type="compositionally biased region" description="Basic and acidic residues" evidence="1">
    <location>
        <begin position="218"/>
        <end position="227"/>
    </location>
</feature>
<keyword evidence="3" id="KW-1185">Reference proteome</keyword>
<proteinExistence type="predicted"/>
<dbReference type="KEGG" id="mng:MNEG_3571"/>
<feature type="compositionally biased region" description="Low complexity" evidence="1">
    <location>
        <begin position="77"/>
        <end position="88"/>
    </location>
</feature>
<organism evidence="2 3">
    <name type="scientific">Monoraphidium neglectum</name>
    <dbReference type="NCBI Taxonomy" id="145388"/>
    <lineage>
        <taxon>Eukaryota</taxon>
        <taxon>Viridiplantae</taxon>
        <taxon>Chlorophyta</taxon>
        <taxon>core chlorophytes</taxon>
        <taxon>Chlorophyceae</taxon>
        <taxon>CS clade</taxon>
        <taxon>Sphaeropleales</taxon>
        <taxon>Selenastraceae</taxon>
        <taxon>Monoraphidium</taxon>
    </lineage>
</organism>
<dbReference type="Proteomes" id="UP000054498">
    <property type="component" value="Unassembled WGS sequence"/>
</dbReference>
<dbReference type="GeneID" id="25736449"/>
<accession>A0A0D2NH88</accession>
<feature type="region of interest" description="Disordered" evidence="1">
    <location>
        <begin position="201"/>
        <end position="258"/>
    </location>
</feature>
<feature type="compositionally biased region" description="Gly residues" evidence="1">
    <location>
        <begin position="142"/>
        <end position="152"/>
    </location>
</feature>
<dbReference type="AlphaFoldDB" id="A0A0D2NH88"/>
<gene>
    <name evidence="2" type="ORF">MNEG_3571</name>
</gene>
<dbReference type="EMBL" id="KK100673">
    <property type="protein sequence ID" value="KIZ04391.1"/>
    <property type="molecule type" value="Genomic_DNA"/>
</dbReference>
<feature type="region of interest" description="Disordered" evidence="1">
    <location>
        <begin position="1"/>
        <end position="156"/>
    </location>
</feature>
<protein>
    <submittedName>
        <fullName evidence="2">Uncharacterized protein</fullName>
    </submittedName>
</protein>
<feature type="compositionally biased region" description="Polar residues" evidence="1">
    <location>
        <begin position="14"/>
        <end position="45"/>
    </location>
</feature>
<evidence type="ECO:0000256" key="1">
    <source>
        <dbReference type="SAM" id="MobiDB-lite"/>
    </source>
</evidence>
<name>A0A0D2NH88_9CHLO</name>
<reference evidence="2 3" key="1">
    <citation type="journal article" date="2013" name="BMC Genomics">
        <title>Reconstruction of the lipid metabolism for the microalga Monoraphidium neglectum from its genome sequence reveals characteristics suitable for biofuel production.</title>
        <authorList>
            <person name="Bogen C."/>
            <person name="Al-Dilaimi A."/>
            <person name="Albersmeier A."/>
            <person name="Wichmann J."/>
            <person name="Grundmann M."/>
            <person name="Rupp O."/>
            <person name="Lauersen K.J."/>
            <person name="Blifernez-Klassen O."/>
            <person name="Kalinowski J."/>
            <person name="Goesmann A."/>
            <person name="Mussgnug J.H."/>
            <person name="Kruse O."/>
        </authorList>
    </citation>
    <scope>NUCLEOTIDE SEQUENCE [LARGE SCALE GENOMIC DNA]</scope>
    <source>
        <strain evidence="2 3">SAG 48.87</strain>
    </source>
</reference>
<evidence type="ECO:0000313" key="3">
    <source>
        <dbReference type="Proteomes" id="UP000054498"/>
    </source>
</evidence>
<dbReference type="RefSeq" id="XP_013903410.1">
    <property type="nucleotide sequence ID" value="XM_014047956.1"/>
</dbReference>
<evidence type="ECO:0000313" key="2">
    <source>
        <dbReference type="EMBL" id="KIZ04391.1"/>
    </source>
</evidence>